<protein>
    <recommendedName>
        <fullName evidence="7">Carboxypeptidase</fullName>
        <ecNumber evidence="7">3.4.16.-</ecNumber>
    </recommendedName>
</protein>
<dbReference type="Gene3D" id="3.40.50.1820">
    <property type="entry name" value="alpha/beta hydrolase"/>
    <property type="match status" value="1"/>
</dbReference>
<dbReference type="OrthoDB" id="443318at2759"/>
<evidence type="ECO:0000256" key="4">
    <source>
        <dbReference type="ARBA" id="ARBA00022729"/>
    </source>
</evidence>
<dbReference type="EC" id="3.4.16.-" evidence="7"/>
<dbReference type="InterPro" id="IPR033124">
    <property type="entry name" value="Ser_caboxypep_his_AS"/>
</dbReference>
<dbReference type="GO" id="GO:0004185">
    <property type="term" value="F:serine-type carboxypeptidase activity"/>
    <property type="evidence" value="ECO:0007669"/>
    <property type="project" value="UniProtKB-UniRule"/>
</dbReference>
<reference evidence="8 9" key="1">
    <citation type="journal article" date="2014" name="PLoS Genet.">
        <title>Analysis of the Phlebiopsis gigantea genome, transcriptome and secretome provides insight into its pioneer colonization strategies of wood.</title>
        <authorList>
            <person name="Hori C."/>
            <person name="Ishida T."/>
            <person name="Igarashi K."/>
            <person name="Samejima M."/>
            <person name="Suzuki H."/>
            <person name="Master E."/>
            <person name="Ferreira P."/>
            <person name="Ruiz-Duenas F.J."/>
            <person name="Held B."/>
            <person name="Canessa P."/>
            <person name="Larrondo L.F."/>
            <person name="Schmoll M."/>
            <person name="Druzhinina I.S."/>
            <person name="Kubicek C.P."/>
            <person name="Gaskell J.A."/>
            <person name="Kersten P."/>
            <person name="St John F."/>
            <person name="Glasner J."/>
            <person name="Sabat G."/>
            <person name="Splinter BonDurant S."/>
            <person name="Syed K."/>
            <person name="Yadav J."/>
            <person name="Mgbeahuruike A.C."/>
            <person name="Kovalchuk A."/>
            <person name="Asiegbu F.O."/>
            <person name="Lackner G."/>
            <person name="Hoffmeister D."/>
            <person name="Rencoret J."/>
            <person name="Gutierrez A."/>
            <person name="Sun H."/>
            <person name="Lindquist E."/>
            <person name="Barry K."/>
            <person name="Riley R."/>
            <person name="Grigoriev I.V."/>
            <person name="Henrissat B."/>
            <person name="Kues U."/>
            <person name="Berka R.M."/>
            <person name="Martinez A.T."/>
            <person name="Covert S.F."/>
            <person name="Blanchette R.A."/>
            <person name="Cullen D."/>
        </authorList>
    </citation>
    <scope>NUCLEOTIDE SEQUENCE [LARGE SCALE GENOMIC DNA]</scope>
    <source>
        <strain evidence="8 9">11061_1 CR5-6</strain>
    </source>
</reference>
<keyword evidence="4" id="KW-0732">Signal</keyword>
<dbReference type="GO" id="GO:0000324">
    <property type="term" value="C:fungal-type vacuole"/>
    <property type="evidence" value="ECO:0007669"/>
    <property type="project" value="TreeGrafter"/>
</dbReference>
<evidence type="ECO:0000256" key="1">
    <source>
        <dbReference type="ARBA" id="ARBA00009431"/>
    </source>
</evidence>
<dbReference type="InterPro" id="IPR001563">
    <property type="entry name" value="Peptidase_S10"/>
</dbReference>
<dbReference type="GO" id="GO:0006508">
    <property type="term" value="P:proteolysis"/>
    <property type="evidence" value="ECO:0007669"/>
    <property type="project" value="UniProtKB-KW"/>
</dbReference>
<keyword evidence="5 7" id="KW-0378">Hydrolase</keyword>
<evidence type="ECO:0000256" key="7">
    <source>
        <dbReference type="RuleBase" id="RU361156"/>
    </source>
</evidence>
<dbReference type="PANTHER" id="PTHR11802">
    <property type="entry name" value="SERINE PROTEASE FAMILY S10 SERINE CARBOXYPEPTIDASE"/>
    <property type="match status" value="1"/>
</dbReference>
<evidence type="ECO:0000256" key="5">
    <source>
        <dbReference type="ARBA" id="ARBA00022801"/>
    </source>
</evidence>
<dbReference type="InterPro" id="IPR029058">
    <property type="entry name" value="AB_hydrolase_fold"/>
</dbReference>
<comment type="similarity">
    <text evidence="1 7">Belongs to the peptidase S10 family.</text>
</comment>
<evidence type="ECO:0000256" key="2">
    <source>
        <dbReference type="ARBA" id="ARBA00022645"/>
    </source>
</evidence>
<dbReference type="AlphaFoldDB" id="A0A0C3SC73"/>
<dbReference type="SUPFAM" id="SSF53474">
    <property type="entry name" value="alpha/beta-Hydrolases"/>
    <property type="match status" value="1"/>
</dbReference>
<keyword evidence="6" id="KW-0325">Glycoprotein</keyword>
<dbReference type="PROSITE" id="PS00560">
    <property type="entry name" value="CARBOXYPEPT_SER_HIS"/>
    <property type="match status" value="1"/>
</dbReference>
<organism evidence="8 9">
    <name type="scientific">Phlebiopsis gigantea (strain 11061_1 CR5-6)</name>
    <name type="common">White-rot fungus</name>
    <name type="synonym">Peniophora gigantea</name>
    <dbReference type="NCBI Taxonomy" id="745531"/>
    <lineage>
        <taxon>Eukaryota</taxon>
        <taxon>Fungi</taxon>
        <taxon>Dikarya</taxon>
        <taxon>Basidiomycota</taxon>
        <taxon>Agaricomycotina</taxon>
        <taxon>Agaricomycetes</taxon>
        <taxon>Polyporales</taxon>
        <taxon>Phanerochaetaceae</taxon>
        <taxon>Phlebiopsis</taxon>
    </lineage>
</organism>
<dbReference type="EMBL" id="KN840477">
    <property type="protein sequence ID" value="KIP08585.1"/>
    <property type="molecule type" value="Genomic_DNA"/>
</dbReference>
<dbReference type="Gene3D" id="1.10.287.410">
    <property type="match status" value="1"/>
</dbReference>
<dbReference type="HOGENOM" id="CLU_008523_10_4_1"/>
<accession>A0A0C3SC73</accession>
<keyword evidence="2 7" id="KW-0121">Carboxypeptidase</keyword>
<evidence type="ECO:0000256" key="3">
    <source>
        <dbReference type="ARBA" id="ARBA00022670"/>
    </source>
</evidence>
<dbReference type="PROSITE" id="PS00131">
    <property type="entry name" value="CARBOXYPEPT_SER_SER"/>
    <property type="match status" value="1"/>
</dbReference>
<sequence>MRCSASCSFDSTAMFPHMLSLFRVVAAVGVLVGIVNGAERSARQNVEGKTRVAVGGDQVRSAQQASLGFRPFGNLHALPESDYTNLEHPSFPRYNVRIKTSHFCDGTVKAHTGYIDVEARHLFFYYFESRRDPAQDDVVFWTNGGPGGSSAVGLFMELGPCRISGPNETVYNPYGWNEYVNMLFVDQPVGTGFSYADHGEFTSTAVEAAKDIAAFVAILFEHFNLTGRPFHLSGESYAGRFLPVFAAEIVDQNPKLKASGITPINLVSLMIGNGCTDWATLLPSYHDMMCQNITVPPVLDIKTCVHVKNGMSRCTKWFQEECRDRFDKINCKAAMAYCTELIAIPYSSTGLSPHDLTLQCGSKGTEGICYEATAHINHYLSKPEVRKEIGVDPSVPEKFLVHDPTVKLPYDANLDHQFPTQYYLAALLERGIRVLIFVGANDWICNWVGNERMALALEWTGQEQFNQQSFDEWYVGGRAAGKVRSFEGLVFATIYGAGHMAPYDKPEEALELVRRWIAEESL</sequence>
<proteinExistence type="inferred from homology"/>
<dbReference type="Pfam" id="PF00450">
    <property type="entry name" value="Peptidase_S10"/>
    <property type="match status" value="1"/>
</dbReference>
<dbReference type="STRING" id="745531.A0A0C3SC73"/>
<gene>
    <name evidence="8" type="ORF">PHLGIDRAFT_372482</name>
</gene>
<dbReference type="Proteomes" id="UP000053257">
    <property type="component" value="Unassembled WGS sequence"/>
</dbReference>
<keyword evidence="9" id="KW-1185">Reference proteome</keyword>
<name>A0A0C3SC73_PHLG1</name>
<keyword evidence="3 7" id="KW-0645">Protease</keyword>
<evidence type="ECO:0000256" key="6">
    <source>
        <dbReference type="ARBA" id="ARBA00023180"/>
    </source>
</evidence>
<dbReference type="PRINTS" id="PR00724">
    <property type="entry name" value="CRBOXYPTASEC"/>
</dbReference>
<evidence type="ECO:0000313" key="8">
    <source>
        <dbReference type="EMBL" id="KIP08585.1"/>
    </source>
</evidence>
<dbReference type="InterPro" id="IPR018202">
    <property type="entry name" value="Ser_caboxypep_ser_AS"/>
</dbReference>
<evidence type="ECO:0000313" key="9">
    <source>
        <dbReference type="Proteomes" id="UP000053257"/>
    </source>
</evidence>
<dbReference type="PANTHER" id="PTHR11802:SF113">
    <property type="entry name" value="SERINE CARBOXYPEPTIDASE CTSA-4.1"/>
    <property type="match status" value="1"/>
</dbReference>